<dbReference type="Proteomes" id="UP000218542">
    <property type="component" value="Unassembled WGS sequence"/>
</dbReference>
<evidence type="ECO:0000313" key="2">
    <source>
        <dbReference type="Proteomes" id="UP000218542"/>
    </source>
</evidence>
<name>A0A286U3Y3_9BACT</name>
<accession>A0A286U3Y3</accession>
<organism evidence="1 2">
    <name type="scientific">Candidatus Scalindua japonica</name>
    <dbReference type="NCBI Taxonomy" id="1284222"/>
    <lineage>
        <taxon>Bacteria</taxon>
        <taxon>Pseudomonadati</taxon>
        <taxon>Planctomycetota</taxon>
        <taxon>Candidatus Brocadiia</taxon>
        <taxon>Candidatus Brocadiales</taxon>
        <taxon>Candidatus Scalinduaceae</taxon>
        <taxon>Candidatus Scalindua</taxon>
    </lineage>
</organism>
<comment type="caution">
    <text evidence="1">The sequence shown here is derived from an EMBL/GenBank/DDBJ whole genome shotgun (WGS) entry which is preliminary data.</text>
</comment>
<sequence length="67" mass="8525">MFTDNVIKIIWKFFIFYDIFDYIQWRWYSAIRGFRFYFENDKLDRSKSDCQIIRQVRMFPLKYSVTN</sequence>
<dbReference type="AlphaFoldDB" id="A0A286U3Y3"/>
<gene>
    <name evidence="1" type="ORF">SCALIN_C45_0026</name>
</gene>
<proteinExistence type="predicted"/>
<evidence type="ECO:0000313" key="1">
    <source>
        <dbReference type="EMBL" id="GAX62870.1"/>
    </source>
</evidence>
<reference evidence="1 2" key="1">
    <citation type="journal article" date="2017" name="Environ. Microbiol. Rep.">
        <title>Genetic diversity of marine anaerobic ammonium-oxidizing bacteria as revealed by genomic and proteomic analyses of 'Candidatus Scalindua japonica'.</title>
        <authorList>
            <person name="Oshiki M."/>
            <person name="Mizuto K."/>
            <person name="Kimura Z."/>
            <person name="Kindaichi T."/>
            <person name="Satoh H."/>
            <person name="Okabe S."/>
        </authorList>
    </citation>
    <scope>NUCLEOTIDE SEQUENCE [LARGE SCALE GENOMIC DNA]</scope>
    <source>
        <strain evidence="2">husup-a2</strain>
    </source>
</reference>
<dbReference type="EMBL" id="BAOS01000045">
    <property type="protein sequence ID" value="GAX62870.1"/>
    <property type="molecule type" value="Genomic_DNA"/>
</dbReference>
<protein>
    <submittedName>
        <fullName evidence="1">Uncharacterized protein</fullName>
    </submittedName>
</protein>
<keyword evidence="2" id="KW-1185">Reference proteome</keyword>